<keyword evidence="4 6" id="KW-1133">Transmembrane helix</keyword>
<evidence type="ECO:0000256" key="1">
    <source>
        <dbReference type="ARBA" id="ARBA00004167"/>
    </source>
</evidence>
<gene>
    <name evidence="7" type="ORF">SAMN05421867_102247</name>
</gene>
<evidence type="ECO:0000256" key="4">
    <source>
        <dbReference type="ARBA" id="ARBA00022989"/>
    </source>
</evidence>
<accession>A0A1I0W6Z3</accession>
<dbReference type="GO" id="GO:0016020">
    <property type="term" value="C:membrane"/>
    <property type="evidence" value="ECO:0007669"/>
    <property type="project" value="UniProtKB-SubCell"/>
</dbReference>
<keyword evidence="5 6" id="KW-0472">Membrane</keyword>
<reference evidence="7 8" key="1">
    <citation type="submission" date="2016-10" db="EMBL/GenBank/DDBJ databases">
        <authorList>
            <person name="de Groot N.N."/>
        </authorList>
    </citation>
    <scope>NUCLEOTIDE SEQUENCE [LARGE SCALE GENOMIC DNA]</scope>
    <source>
        <strain evidence="7 8">CGMCC 4.6945</strain>
    </source>
</reference>
<dbReference type="SUPFAM" id="SSF54523">
    <property type="entry name" value="Pili subunits"/>
    <property type="match status" value="1"/>
</dbReference>
<keyword evidence="3 6" id="KW-0812">Transmembrane</keyword>
<dbReference type="Gene3D" id="3.30.700.10">
    <property type="entry name" value="Glycoprotein, Type 4 Pilin"/>
    <property type="match status" value="1"/>
</dbReference>
<dbReference type="GO" id="GO:0015627">
    <property type="term" value="C:type II protein secretion system complex"/>
    <property type="evidence" value="ECO:0007669"/>
    <property type="project" value="InterPro"/>
</dbReference>
<dbReference type="PANTHER" id="PTHR30093">
    <property type="entry name" value="GENERAL SECRETION PATHWAY PROTEIN G"/>
    <property type="match status" value="1"/>
</dbReference>
<dbReference type="AlphaFoldDB" id="A0A1I0W6Z3"/>
<keyword evidence="8" id="KW-1185">Reference proteome</keyword>
<organism evidence="7 8">
    <name type="scientific">Cellulomonas marina</name>
    <dbReference type="NCBI Taxonomy" id="988821"/>
    <lineage>
        <taxon>Bacteria</taxon>
        <taxon>Bacillati</taxon>
        <taxon>Actinomycetota</taxon>
        <taxon>Actinomycetes</taxon>
        <taxon>Micrococcales</taxon>
        <taxon>Cellulomonadaceae</taxon>
        <taxon>Cellulomonas</taxon>
    </lineage>
</organism>
<dbReference type="Proteomes" id="UP000199012">
    <property type="component" value="Unassembled WGS sequence"/>
</dbReference>
<dbReference type="InterPro" id="IPR012902">
    <property type="entry name" value="N_methyl_site"/>
</dbReference>
<feature type="transmembrane region" description="Helical" evidence="6">
    <location>
        <begin position="21"/>
        <end position="40"/>
    </location>
</feature>
<dbReference type="InterPro" id="IPR045584">
    <property type="entry name" value="Pilin-like"/>
</dbReference>
<evidence type="ECO:0000256" key="6">
    <source>
        <dbReference type="SAM" id="Phobius"/>
    </source>
</evidence>
<dbReference type="EMBL" id="FOKA01000002">
    <property type="protein sequence ID" value="SFA84539.1"/>
    <property type="molecule type" value="Genomic_DNA"/>
</dbReference>
<dbReference type="Pfam" id="PF07963">
    <property type="entry name" value="N_methyl"/>
    <property type="match status" value="1"/>
</dbReference>
<dbReference type="OrthoDB" id="4828881at2"/>
<dbReference type="PRINTS" id="PR00813">
    <property type="entry name" value="BCTERIALGSPG"/>
</dbReference>
<dbReference type="GO" id="GO:0015628">
    <property type="term" value="P:protein secretion by the type II secretion system"/>
    <property type="evidence" value="ECO:0007669"/>
    <property type="project" value="InterPro"/>
</dbReference>
<dbReference type="PANTHER" id="PTHR30093:SF44">
    <property type="entry name" value="TYPE II SECRETION SYSTEM CORE PROTEIN G"/>
    <property type="match status" value="1"/>
</dbReference>
<evidence type="ECO:0000256" key="3">
    <source>
        <dbReference type="ARBA" id="ARBA00022692"/>
    </source>
</evidence>
<evidence type="ECO:0000313" key="7">
    <source>
        <dbReference type="EMBL" id="SFA84539.1"/>
    </source>
</evidence>
<dbReference type="PROSITE" id="PS00409">
    <property type="entry name" value="PROKAR_NTER_METHYL"/>
    <property type="match status" value="1"/>
</dbReference>
<dbReference type="STRING" id="988821.SAMN05421867_102247"/>
<keyword evidence="2" id="KW-0488">Methylation</keyword>
<evidence type="ECO:0000313" key="8">
    <source>
        <dbReference type="Proteomes" id="UP000199012"/>
    </source>
</evidence>
<dbReference type="RefSeq" id="WP_090030886.1">
    <property type="nucleotide sequence ID" value="NZ_BONM01000012.1"/>
</dbReference>
<evidence type="ECO:0000256" key="2">
    <source>
        <dbReference type="ARBA" id="ARBA00022481"/>
    </source>
</evidence>
<evidence type="ECO:0000256" key="5">
    <source>
        <dbReference type="ARBA" id="ARBA00023136"/>
    </source>
</evidence>
<name>A0A1I0W6Z3_9CELL</name>
<protein>
    <submittedName>
        <fullName evidence="7">Type II secretion system protein G</fullName>
    </submittedName>
</protein>
<comment type="subcellular location">
    <subcellularLocation>
        <location evidence="1">Membrane</location>
        <topology evidence="1">Single-pass membrane protein</topology>
    </subcellularLocation>
</comment>
<sequence length="153" mass="15895">MIARVRRSLDEKDKGFTLIELLVVVIIIGILSAIAIPVFMNQRKKAVDAAIKGDLKNVATVIESYYTDNGKYPTALNVSGTTVTLTDGAATGAITDTARISQGNGLNSYAVSTTTGGFCFRVTNASSTEPTNGFFYASSAGGVMAKGTSACPA</sequence>
<proteinExistence type="predicted"/>
<dbReference type="NCBIfam" id="TIGR02532">
    <property type="entry name" value="IV_pilin_GFxxxE"/>
    <property type="match status" value="1"/>
</dbReference>
<dbReference type="InterPro" id="IPR000983">
    <property type="entry name" value="Bac_GSPG_pilin"/>
</dbReference>